<sequence>MGGSELDKTSKEEPKTQPATNAQEQSSTTSTGTVNAEWSGFQAYSPIPPHGFLASSPQAPPYMWGVQHIMPPYGTPPHPYVAMYPHGVYAHPSIPPGSYPFSPFAMHSPNGIAEASGNTPGSMETDVKPSEVKDKLPIKRSKGSLGSLNMITGKNNELGKTSGTSANGGYSKSAESGSEGTSEGSDANSENDSQLKSGGRQNSMEAVPGPATNLHIGMDYWGAPASSGIPAIRGKVPSTPVAGGIVTAGSRDNLQSQPWLQVFPLPPNLKLNSLDLCITIMVSLNSDLQKDAPVDELFKFFSSADLLSDALASSNNFVFYVDVFQISLLMWIKKTCRDERELKRQRRKQSNRESARRSRLRKQAECDELAQRADALKEENANLRSEVSRIKSEYEQLLAENASLKERVGELPGHEDVKSGKDDQHLSNDGQAEVVQGSSH</sequence>
<feature type="compositionally biased region" description="Polar residues" evidence="7">
    <location>
        <begin position="144"/>
        <end position="170"/>
    </location>
</feature>
<feature type="region of interest" description="Disordered" evidence="7">
    <location>
        <begin position="116"/>
        <end position="211"/>
    </location>
</feature>
<evidence type="ECO:0000313" key="10">
    <source>
        <dbReference type="Proteomes" id="UP001054252"/>
    </source>
</evidence>
<feature type="compositionally biased region" description="Polar residues" evidence="7">
    <location>
        <begin position="17"/>
        <end position="34"/>
    </location>
</feature>
<feature type="compositionally biased region" description="Polar residues" evidence="7">
    <location>
        <begin position="186"/>
        <end position="204"/>
    </location>
</feature>
<dbReference type="Pfam" id="PF07777">
    <property type="entry name" value="MFMR"/>
    <property type="match status" value="1"/>
</dbReference>
<dbReference type="CDD" id="cd14702">
    <property type="entry name" value="bZIP_plant_GBF1"/>
    <property type="match status" value="1"/>
</dbReference>
<keyword evidence="6" id="KW-0539">Nucleus</keyword>
<evidence type="ECO:0000313" key="9">
    <source>
        <dbReference type="EMBL" id="GKU95858.1"/>
    </source>
</evidence>
<feature type="compositionally biased region" description="Basic and acidic residues" evidence="7">
    <location>
        <begin position="350"/>
        <end position="361"/>
    </location>
</feature>
<comment type="similarity">
    <text evidence="2">Belongs to the bZIP family.</text>
</comment>
<feature type="region of interest" description="Disordered" evidence="7">
    <location>
        <begin position="1"/>
        <end position="34"/>
    </location>
</feature>
<dbReference type="InterPro" id="IPR045314">
    <property type="entry name" value="bZIP_plant_GBF1"/>
</dbReference>
<protein>
    <recommendedName>
        <fullName evidence="8">BZIP domain-containing protein</fullName>
    </recommendedName>
</protein>
<dbReference type="AlphaFoldDB" id="A0AAV5I425"/>
<dbReference type="Proteomes" id="UP001054252">
    <property type="component" value="Unassembled WGS sequence"/>
</dbReference>
<feature type="region of interest" description="Disordered" evidence="7">
    <location>
        <begin position="342"/>
        <end position="361"/>
    </location>
</feature>
<dbReference type="EMBL" id="BPVZ01000009">
    <property type="protein sequence ID" value="GKU95858.1"/>
    <property type="molecule type" value="Genomic_DNA"/>
</dbReference>
<keyword evidence="4" id="KW-0238">DNA-binding</keyword>
<accession>A0AAV5I425</accession>
<dbReference type="SUPFAM" id="SSF57959">
    <property type="entry name" value="Leucine zipper domain"/>
    <property type="match status" value="1"/>
</dbReference>
<feature type="compositionally biased region" description="Low complexity" evidence="7">
    <location>
        <begin position="171"/>
        <end position="185"/>
    </location>
</feature>
<dbReference type="InterPro" id="IPR012900">
    <property type="entry name" value="MFMR"/>
</dbReference>
<evidence type="ECO:0000256" key="7">
    <source>
        <dbReference type="SAM" id="MobiDB-lite"/>
    </source>
</evidence>
<comment type="subcellular location">
    <subcellularLocation>
        <location evidence="1">Nucleus</location>
    </subcellularLocation>
</comment>
<proteinExistence type="inferred from homology"/>
<evidence type="ECO:0000256" key="5">
    <source>
        <dbReference type="ARBA" id="ARBA00023163"/>
    </source>
</evidence>
<gene>
    <name evidence="9" type="ORF">SLEP1_g9163</name>
</gene>
<dbReference type="PROSITE" id="PS00036">
    <property type="entry name" value="BZIP_BASIC"/>
    <property type="match status" value="1"/>
</dbReference>
<dbReference type="PROSITE" id="PS50217">
    <property type="entry name" value="BZIP"/>
    <property type="match status" value="1"/>
</dbReference>
<dbReference type="PANTHER" id="PTHR45967:SF2">
    <property type="entry name" value="BZIP TRANSCRIPTION FACTOR 68"/>
    <property type="match status" value="1"/>
</dbReference>
<evidence type="ECO:0000256" key="2">
    <source>
        <dbReference type="ARBA" id="ARBA00007163"/>
    </source>
</evidence>
<dbReference type="Pfam" id="PF00170">
    <property type="entry name" value="bZIP_1"/>
    <property type="match status" value="1"/>
</dbReference>
<dbReference type="InterPro" id="IPR004827">
    <property type="entry name" value="bZIP"/>
</dbReference>
<feature type="region of interest" description="Disordered" evidence="7">
    <location>
        <begin position="405"/>
        <end position="440"/>
    </location>
</feature>
<keyword evidence="5" id="KW-0804">Transcription</keyword>
<dbReference type="GO" id="GO:0000976">
    <property type="term" value="F:transcription cis-regulatory region binding"/>
    <property type="evidence" value="ECO:0007669"/>
    <property type="project" value="UniProtKB-ARBA"/>
</dbReference>
<evidence type="ECO:0000256" key="6">
    <source>
        <dbReference type="ARBA" id="ARBA00023242"/>
    </source>
</evidence>
<dbReference type="GO" id="GO:0005634">
    <property type="term" value="C:nucleus"/>
    <property type="evidence" value="ECO:0007669"/>
    <property type="project" value="UniProtKB-SubCell"/>
</dbReference>
<dbReference type="GO" id="GO:0003700">
    <property type="term" value="F:DNA-binding transcription factor activity"/>
    <property type="evidence" value="ECO:0007669"/>
    <property type="project" value="InterPro"/>
</dbReference>
<evidence type="ECO:0000259" key="8">
    <source>
        <dbReference type="PROSITE" id="PS50217"/>
    </source>
</evidence>
<evidence type="ECO:0000256" key="3">
    <source>
        <dbReference type="ARBA" id="ARBA00023015"/>
    </source>
</evidence>
<feature type="compositionally biased region" description="Basic and acidic residues" evidence="7">
    <location>
        <begin position="1"/>
        <end position="15"/>
    </location>
</feature>
<organism evidence="9 10">
    <name type="scientific">Rubroshorea leprosula</name>
    <dbReference type="NCBI Taxonomy" id="152421"/>
    <lineage>
        <taxon>Eukaryota</taxon>
        <taxon>Viridiplantae</taxon>
        <taxon>Streptophyta</taxon>
        <taxon>Embryophyta</taxon>
        <taxon>Tracheophyta</taxon>
        <taxon>Spermatophyta</taxon>
        <taxon>Magnoliopsida</taxon>
        <taxon>eudicotyledons</taxon>
        <taxon>Gunneridae</taxon>
        <taxon>Pentapetalae</taxon>
        <taxon>rosids</taxon>
        <taxon>malvids</taxon>
        <taxon>Malvales</taxon>
        <taxon>Dipterocarpaceae</taxon>
        <taxon>Rubroshorea</taxon>
    </lineage>
</organism>
<evidence type="ECO:0000256" key="4">
    <source>
        <dbReference type="ARBA" id="ARBA00023125"/>
    </source>
</evidence>
<dbReference type="PANTHER" id="PTHR45967">
    <property type="entry name" value="G-BOX-BINDING FACTOR 3-RELATED"/>
    <property type="match status" value="1"/>
</dbReference>
<comment type="caution">
    <text evidence="9">The sequence shown here is derived from an EMBL/GenBank/DDBJ whole genome shotgun (WGS) entry which is preliminary data.</text>
</comment>
<keyword evidence="10" id="KW-1185">Reference proteome</keyword>
<dbReference type="Gene3D" id="1.20.5.170">
    <property type="match status" value="1"/>
</dbReference>
<feature type="domain" description="BZIP" evidence="8">
    <location>
        <begin position="341"/>
        <end position="404"/>
    </location>
</feature>
<reference evidence="9 10" key="1">
    <citation type="journal article" date="2021" name="Commun. Biol.">
        <title>The genome of Shorea leprosula (Dipterocarpaceae) highlights the ecological relevance of drought in aseasonal tropical rainforests.</title>
        <authorList>
            <person name="Ng K.K.S."/>
            <person name="Kobayashi M.J."/>
            <person name="Fawcett J.A."/>
            <person name="Hatakeyama M."/>
            <person name="Paape T."/>
            <person name="Ng C.H."/>
            <person name="Ang C.C."/>
            <person name="Tnah L.H."/>
            <person name="Lee C.T."/>
            <person name="Nishiyama T."/>
            <person name="Sese J."/>
            <person name="O'Brien M.J."/>
            <person name="Copetti D."/>
            <person name="Mohd Noor M.I."/>
            <person name="Ong R.C."/>
            <person name="Putra M."/>
            <person name="Sireger I.Z."/>
            <person name="Indrioko S."/>
            <person name="Kosugi Y."/>
            <person name="Izuno A."/>
            <person name="Isagi Y."/>
            <person name="Lee S.L."/>
            <person name="Shimizu K.K."/>
        </authorList>
    </citation>
    <scope>NUCLEOTIDE SEQUENCE [LARGE SCALE GENOMIC DNA]</scope>
    <source>
        <strain evidence="9">214</strain>
    </source>
</reference>
<feature type="compositionally biased region" description="Basic and acidic residues" evidence="7">
    <location>
        <begin position="125"/>
        <end position="137"/>
    </location>
</feature>
<dbReference type="Pfam" id="PF16596">
    <property type="entry name" value="MFMR_assoc"/>
    <property type="match status" value="1"/>
</dbReference>
<name>A0AAV5I425_9ROSI</name>
<dbReference type="InterPro" id="IPR046347">
    <property type="entry name" value="bZIP_sf"/>
</dbReference>
<evidence type="ECO:0000256" key="1">
    <source>
        <dbReference type="ARBA" id="ARBA00004123"/>
    </source>
</evidence>
<feature type="compositionally biased region" description="Basic and acidic residues" evidence="7">
    <location>
        <begin position="405"/>
        <end position="426"/>
    </location>
</feature>
<keyword evidence="3" id="KW-0805">Transcription regulation</keyword>
<dbReference type="InterPro" id="IPR044827">
    <property type="entry name" value="GBF-like"/>
</dbReference>
<dbReference type="SMART" id="SM00338">
    <property type="entry name" value="BRLZ"/>
    <property type="match status" value="1"/>
</dbReference>